<dbReference type="STRING" id="564198.BST17_06525"/>
<protein>
    <submittedName>
        <fullName evidence="6">TetR family transcriptional regulator</fullName>
    </submittedName>
</protein>
<keyword evidence="3" id="KW-0804">Transcription</keyword>
<evidence type="ECO:0000256" key="4">
    <source>
        <dbReference type="PROSITE-ProRule" id="PRU00335"/>
    </source>
</evidence>
<feature type="domain" description="HTH tetR-type" evidence="5">
    <location>
        <begin position="22"/>
        <end position="82"/>
    </location>
</feature>
<evidence type="ECO:0000313" key="6">
    <source>
        <dbReference type="EMBL" id="ORA05993.1"/>
    </source>
</evidence>
<gene>
    <name evidence="6" type="ORF">BST17_06525</name>
</gene>
<dbReference type="Proteomes" id="UP000192366">
    <property type="component" value="Unassembled WGS sequence"/>
</dbReference>
<dbReference type="GO" id="GO:0000976">
    <property type="term" value="F:transcription cis-regulatory region binding"/>
    <property type="evidence" value="ECO:0007669"/>
    <property type="project" value="TreeGrafter"/>
</dbReference>
<dbReference type="Gene3D" id="1.10.357.10">
    <property type="entry name" value="Tetracycline Repressor, domain 2"/>
    <property type="match status" value="1"/>
</dbReference>
<sequence length="199" mass="21306">MGDTGAVSKSGDAEGLRARKKLKTRLAIRTAAFSLFADNGYDATTVEQIAAAADISPRTFYRYYTGKEAVLLNDGQIEPIVEAFATAPADLPVVAAYRHAVAEVFGAMSEQDRADFETGQRLTFQIPEARGLLYGEYVRLIDLIAEALTHRPDAPEDAPGRRVLAGAIVGVLISAAHNTVMPDDSLTAALTLLEQRLAG</sequence>
<dbReference type="PANTHER" id="PTHR30055:SF238">
    <property type="entry name" value="MYCOFACTOCIN BIOSYNTHESIS TRANSCRIPTIONAL REGULATOR MFTR-RELATED"/>
    <property type="match status" value="1"/>
</dbReference>
<dbReference type="InterPro" id="IPR050109">
    <property type="entry name" value="HTH-type_TetR-like_transc_reg"/>
</dbReference>
<dbReference type="InterPro" id="IPR041347">
    <property type="entry name" value="MftR_C"/>
</dbReference>
<evidence type="ECO:0000313" key="7">
    <source>
        <dbReference type="Proteomes" id="UP000192366"/>
    </source>
</evidence>
<dbReference type="InterPro" id="IPR009057">
    <property type="entry name" value="Homeodomain-like_sf"/>
</dbReference>
<organism evidence="6 7">
    <name type="scientific">Mycolicibacterium bacteremicum</name>
    <name type="common">Mycobacterium bacteremicum</name>
    <dbReference type="NCBI Taxonomy" id="564198"/>
    <lineage>
        <taxon>Bacteria</taxon>
        <taxon>Bacillati</taxon>
        <taxon>Actinomycetota</taxon>
        <taxon>Actinomycetes</taxon>
        <taxon>Mycobacteriales</taxon>
        <taxon>Mycobacteriaceae</taxon>
        <taxon>Mycolicibacterium</taxon>
    </lineage>
</organism>
<dbReference type="Pfam" id="PF00440">
    <property type="entry name" value="TetR_N"/>
    <property type="match status" value="1"/>
</dbReference>
<dbReference type="PANTHER" id="PTHR30055">
    <property type="entry name" value="HTH-TYPE TRANSCRIPTIONAL REGULATOR RUTR"/>
    <property type="match status" value="1"/>
</dbReference>
<proteinExistence type="predicted"/>
<dbReference type="EMBL" id="MVHJ01000004">
    <property type="protein sequence ID" value="ORA05993.1"/>
    <property type="molecule type" value="Genomic_DNA"/>
</dbReference>
<evidence type="ECO:0000259" key="5">
    <source>
        <dbReference type="PROSITE" id="PS50977"/>
    </source>
</evidence>
<dbReference type="Gene3D" id="1.10.10.60">
    <property type="entry name" value="Homeodomain-like"/>
    <property type="match status" value="1"/>
</dbReference>
<dbReference type="GO" id="GO:0003700">
    <property type="term" value="F:DNA-binding transcription factor activity"/>
    <property type="evidence" value="ECO:0007669"/>
    <property type="project" value="TreeGrafter"/>
</dbReference>
<reference evidence="6 7" key="1">
    <citation type="submission" date="2017-02" db="EMBL/GenBank/DDBJ databases">
        <title>The new phylogeny of genus Mycobacterium.</title>
        <authorList>
            <person name="Tortoli E."/>
            <person name="Trovato A."/>
            <person name="Cirillo D.M."/>
        </authorList>
    </citation>
    <scope>NUCLEOTIDE SEQUENCE [LARGE SCALE GENOMIC DNA]</scope>
    <source>
        <strain evidence="6 7">DSM 45578</strain>
    </source>
</reference>
<evidence type="ECO:0000256" key="1">
    <source>
        <dbReference type="ARBA" id="ARBA00023015"/>
    </source>
</evidence>
<keyword evidence="1" id="KW-0805">Transcription regulation</keyword>
<accession>A0A1W9Z128</accession>
<evidence type="ECO:0000256" key="2">
    <source>
        <dbReference type="ARBA" id="ARBA00023125"/>
    </source>
</evidence>
<dbReference type="SUPFAM" id="SSF46689">
    <property type="entry name" value="Homeodomain-like"/>
    <property type="match status" value="1"/>
</dbReference>
<name>A0A1W9Z128_MYCBA</name>
<dbReference type="PROSITE" id="PS50977">
    <property type="entry name" value="HTH_TETR_2"/>
    <property type="match status" value="1"/>
</dbReference>
<dbReference type="OrthoDB" id="4143918at2"/>
<dbReference type="InterPro" id="IPR001647">
    <property type="entry name" value="HTH_TetR"/>
</dbReference>
<keyword evidence="7" id="KW-1185">Reference proteome</keyword>
<feature type="DNA-binding region" description="H-T-H motif" evidence="4">
    <location>
        <begin position="45"/>
        <end position="64"/>
    </location>
</feature>
<keyword evidence="2 4" id="KW-0238">DNA-binding</keyword>
<dbReference type="AlphaFoldDB" id="A0A1W9Z128"/>
<evidence type="ECO:0000256" key="3">
    <source>
        <dbReference type="ARBA" id="ARBA00023163"/>
    </source>
</evidence>
<dbReference type="PRINTS" id="PR00455">
    <property type="entry name" value="HTHTETR"/>
</dbReference>
<dbReference type="Pfam" id="PF17754">
    <property type="entry name" value="TetR_C_14"/>
    <property type="match status" value="1"/>
</dbReference>
<comment type="caution">
    <text evidence="6">The sequence shown here is derived from an EMBL/GenBank/DDBJ whole genome shotgun (WGS) entry which is preliminary data.</text>
</comment>